<feature type="region of interest" description="Disordered" evidence="1">
    <location>
        <begin position="112"/>
        <end position="135"/>
    </location>
</feature>
<proteinExistence type="predicted"/>
<evidence type="ECO:0000313" key="4">
    <source>
        <dbReference type="Proteomes" id="UP001590950"/>
    </source>
</evidence>
<name>A0ABR3ZZL9_9LECA</name>
<dbReference type="EMBL" id="JBEFKJ010000029">
    <property type="protein sequence ID" value="KAL2038833.1"/>
    <property type="molecule type" value="Genomic_DNA"/>
</dbReference>
<feature type="transmembrane region" description="Helical" evidence="2">
    <location>
        <begin position="69"/>
        <end position="89"/>
    </location>
</feature>
<keyword evidence="2" id="KW-0812">Transmembrane</keyword>
<comment type="caution">
    <text evidence="3">The sequence shown here is derived from an EMBL/GenBank/DDBJ whole genome shotgun (WGS) entry which is preliminary data.</text>
</comment>
<keyword evidence="2" id="KW-1133">Transmembrane helix</keyword>
<keyword evidence="4" id="KW-1185">Reference proteome</keyword>
<reference evidence="3 4" key="1">
    <citation type="submission" date="2024-09" db="EMBL/GenBank/DDBJ databases">
        <title>Rethinking Asexuality: The Enigmatic Case of Functional Sexual Genes in Lepraria (Stereocaulaceae).</title>
        <authorList>
            <person name="Doellman M."/>
            <person name="Sun Y."/>
            <person name="Barcenas-Pena A."/>
            <person name="Lumbsch H.T."/>
            <person name="Grewe F."/>
        </authorList>
    </citation>
    <scope>NUCLEOTIDE SEQUENCE [LARGE SCALE GENOMIC DNA]</scope>
    <source>
        <strain evidence="3 4">Mercado 3170</strain>
    </source>
</reference>
<feature type="compositionally biased region" description="Acidic residues" evidence="1">
    <location>
        <begin position="187"/>
        <end position="199"/>
    </location>
</feature>
<gene>
    <name evidence="3" type="ORF">N7G274_008355</name>
</gene>
<feature type="region of interest" description="Disordered" evidence="1">
    <location>
        <begin position="173"/>
        <end position="217"/>
    </location>
</feature>
<evidence type="ECO:0000313" key="3">
    <source>
        <dbReference type="EMBL" id="KAL2038833.1"/>
    </source>
</evidence>
<organism evidence="3 4">
    <name type="scientific">Stereocaulon virgatum</name>
    <dbReference type="NCBI Taxonomy" id="373712"/>
    <lineage>
        <taxon>Eukaryota</taxon>
        <taxon>Fungi</taxon>
        <taxon>Dikarya</taxon>
        <taxon>Ascomycota</taxon>
        <taxon>Pezizomycotina</taxon>
        <taxon>Lecanoromycetes</taxon>
        <taxon>OSLEUM clade</taxon>
        <taxon>Lecanoromycetidae</taxon>
        <taxon>Lecanorales</taxon>
        <taxon>Lecanorineae</taxon>
        <taxon>Stereocaulaceae</taxon>
        <taxon>Stereocaulon</taxon>
    </lineage>
</organism>
<evidence type="ECO:0000256" key="2">
    <source>
        <dbReference type="SAM" id="Phobius"/>
    </source>
</evidence>
<keyword evidence="2" id="KW-0472">Membrane</keyword>
<evidence type="ECO:0000256" key="1">
    <source>
        <dbReference type="SAM" id="MobiDB-lite"/>
    </source>
</evidence>
<protein>
    <submittedName>
        <fullName evidence="3">Uncharacterized protein</fullName>
    </submittedName>
</protein>
<dbReference type="Proteomes" id="UP001590950">
    <property type="component" value="Unassembled WGS sequence"/>
</dbReference>
<sequence length="217" mass="23280">MGLMISWARGCDAARILKERTFPTFNVQISKQPKNLPLTIQFYLAICSCTTRINSCVMVIVYVTKSTMLPMALISLLFFNFALTFPLPLNDHPSAPPLFSLLLPRTASSITQSASDTSTSGASTSPTPTHPSFSTVQPQWDLQEISTVVFGCIASVLGVLALLTTVWLGRRSTGSAGGTSNGTTEGNDLELEDPPDTQDEATPATDQGPVPSERRLA</sequence>
<feature type="transmembrane region" description="Helical" evidence="2">
    <location>
        <begin position="148"/>
        <end position="168"/>
    </location>
</feature>
<accession>A0ABR3ZZL9</accession>